<accession>A0ABU9DRL2</accession>
<feature type="compositionally biased region" description="Polar residues" evidence="1">
    <location>
        <begin position="44"/>
        <end position="55"/>
    </location>
</feature>
<gene>
    <name evidence="3" type="ORF">WMW72_26610</name>
</gene>
<organism evidence="3 4">
    <name type="scientific">Paenibacillus filicis</name>
    <dbReference type="NCBI Taxonomy" id="669464"/>
    <lineage>
        <taxon>Bacteria</taxon>
        <taxon>Bacillati</taxon>
        <taxon>Bacillota</taxon>
        <taxon>Bacilli</taxon>
        <taxon>Bacillales</taxon>
        <taxon>Paenibacillaceae</taxon>
        <taxon>Paenibacillus</taxon>
    </lineage>
</organism>
<dbReference type="PANTHER" id="PTHR43750">
    <property type="entry name" value="UDP-GLUCOSE 6-DEHYDROGENASE TUAD"/>
    <property type="match status" value="1"/>
</dbReference>
<feature type="region of interest" description="Disordered" evidence="1">
    <location>
        <begin position="41"/>
        <end position="61"/>
    </location>
</feature>
<dbReference type="RefSeq" id="WP_341418615.1">
    <property type="nucleotide sequence ID" value="NZ_JBBPCC010000021.1"/>
</dbReference>
<comment type="caution">
    <text evidence="3">The sequence shown here is derived from an EMBL/GenBank/DDBJ whole genome shotgun (WGS) entry which is preliminary data.</text>
</comment>
<dbReference type="EMBL" id="JBBPCC010000021">
    <property type="protein sequence ID" value="MEK8131485.1"/>
    <property type="molecule type" value="Genomic_DNA"/>
</dbReference>
<dbReference type="InterPro" id="IPR014027">
    <property type="entry name" value="UDP-Glc/GDP-Man_DH_C"/>
</dbReference>
<evidence type="ECO:0000313" key="4">
    <source>
        <dbReference type="Proteomes" id="UP001469365"/>
    </source>
</evidence>
<proteinExistence type="predicted"/>
<feature type="domain" description="UDP-glucose/GDP-mannose dehydrogenase C-terminal" evidence="2">
    <location>
        <begin position="70"/>
        <end position="124"/>
    </location>
</feature>
<keyword evidence="4" id="KW-1185">Reference proteome</keyword>
<dbReference type="PANTHER" id="PTHR43750:SF3">
    <property type="entry name" value="UDP-GLUCOSE 6-DEHYDROGENASE TUAD"/>
    <property type="match status" value="1"/>
</dbReference>
<dbReference type="SMART" id="SM00984">
    <property type="entry name" value="UDPG_MGDP_dh_C"/>
    <property type="match status" value="1"/>
</dbReference>
<protein>
    <submittedName>
        <fullName evidence="3">UDP binding domain-containing protein</fullName>
    </submittedName>
</protein>
<evidence type="ECO:0000313" key="3">
    <source>
        <dbReference type="EMBL" id="MEK8131485.1"/>
    </source>
</evidence>
<dbReference type="Proteomes" id="UP001469365">
    <property type="component" value="Unassembled WGS sequence"/>
</dbReference>
<evidence type="ECO:0000259" key="2">
    <source>
        <dbReference type="SMART" id="SM00984"/>
    </source>
</evidence>
<dbReference type="Pfam" id="PF03720">
    <property type="entry name" value="UDPG_MGDP_dh_C"/>
    <property type="match status" value="1"/>
</dbReference>
<reference evidence="3 4" key="1">
    <citation type="submission" date="2024-04" db="EMBL/GenBank/DDBJ databases">
        <title>draft genome sequnece of Paenibacillus filicis.</title>
        <authorList>
            <person name="Kim D.-U."/>
        </authorList>
    </citation>
    <scope>NUCLEOTIDE SEQUENCE [LARGE SCALE GENOMIC DNA]</scope>
    <source>
        <strain evidence="3 4">KACC14197</strain>
    </source>
</reference>
<dbReference type="InterPro" id="IPR036220">
    <property type="entry name" value="UDP-Glc/GDP-Man_DH_C_sf"/>
</dbReference>
<dbReference type="Gene3D" id="3.40.50.720">
    <property type="entry name" value="NAD(P)-binding Rossmann-like Domain"/>
    <property type="match status" value="1"/>
</dbReference>
<name>A0ABU9DRL2_9BACL</name>
<evidence type="ECO:0000256" key="1">
    <source>
        <dbReference type="SAM" id="MobiDB-lite"/>
    </source>
</evidence>
<sequence length="125" mass="13540">MDHRIGAYFLNAGLGYGGPASPRIFKHSCISQAIMEKASHSRTGRSCESNSNPASSAHLGTGNRYGKTVAVLVLSFKPETDDLREAPSLKLISLLAEKDTVIRVHDPVAMLPSALRSTRIQHSIR</sequence>
<dbReference type="SUPFAM" id="SSF52413">
    <property type="entry name" value="UDP-glucose/GDP-mannose dehydrogenase C-terminal domain"/>
    <property type="match status" value="1"/>
</dbReference>